<evidence type="ECO:0000313" key="1">
    <source>
        <dbReference type="EMBL" id="CUX14852.1"/>
    </source>
</evidence>
<evidence type="ECO:0000313" key="2">
    <source>
        <dbReference type="Proteomes" id="UP000191987"/>
    </source>
</evidence>
<dbReference type="EMBL" id="FBWG01000003">
    <property type="protein sequence ID" value="CUX14852.1"/>
    <property type="molecule type" value="Genomic_DNA"/>
</dbReference>
<organism evidence="1 2">
    <name type="scientific">Agrobacterium deltaense Zutra 3/1</name>
    <dbReference type="NCBI Taxonomy" id="1183427"/>
    <lineage>
        <taxon>Bacteria</taxon>
        <taxon>Pseudomonadati</taxon>
        <taxon>Pseudomonadota</taxon>
        <taxon>Alphaproteobacteria</taxon>
        <taxon>Hyphomicrobiales</taxon>
        <taxon>Rhizobiaceae</taxon>
        <taxon>Rhizobium/Agrobacterium group</taxon>
        <taxon>Agrobacterium</taxon>
    </lineage>
</organism>
<gene>
    <name evidence="1" type="ORF">AGR7C_Cc110224</name>
</gene>
<dbReference type="AlphaFoldDB" id="A0A1S7P258"/>
<accession>A0A1S7P258</accession>
<sequence>MRNRAACFAAAFHNFVPPVIIVALGPTNFGIKGFSARYDAARREALCGLCRFNRPGGVPRRAELAYDPPACQTGAVLGMRVTVCV</sequence>
<reference evidence="1 2" key="1">
    <citation type="submission" date="2016-01" db="EMBL/GenBank/DDBJ databases">
        <authorList>
            <person name="Oliw E.H."/>
        </authorList>
    </citation>
    <scope>NUCLEOTIDE SEQUENCE [LARGE SCALE GENOMIC DNA]</scope>
    <source>
        <strain evidence="1 2">Zutra 3-1</strain>
    </source>
</reference>
<dbReference type="Proteomes" id="UP000191987">
    <property type="component" value="Unassembled WGS sequence"/>
</dbReference>
<name>A0A1S7P258_9HYPH</name>
<proteinExistence type="predicted"/>
<protein>
    <submittedName>
        <fullName evidence="1">Uncharacterized protein</fullName>
    </submittedName>
</protein>